<evidence type="ECO:0000313" key="3">
    <source>
        <dbReference type="EMBL" id="KAH3729216.1"/>
    </source>
</evidence>
<sequence>MLSQLSGEMREIASLVANHSTGGLSAPVFATTDDSSEPEMTQSLDELFGEQGTIPSMTPSEQRD</sequence>
<dbReference type="EMBL" id="JAIWYP010000012">
    <property type="protein sequence ID" value="KAH3729216.1"/>
    <property type="molecule type" value="Genomic_DNA"/>
</dbReference>
<evidence type="ECO:0000313" key="2">
    <source>
        <dbReference type="EMBL" id="KAH3698407.1"/>
    </source>
</evidence>
<evidence type="ECO:0000313" key="4">
    <source>
        <dbReference type="Proteomes" id="UP000828390"/>
    </source>
</evidence>
<reference evidence="2" key="1">
    <citation type="journal article" date="2019" name="bioRxiv">
        <title>The Genome of the Zebra Mussel, Dreissena polymorpha: A Resource for Invasive Species Research.</title>
        <authorList>
            <person name="McCartney M.A."/>
            <person name="Auch B."/>
            <person name="Kono T."/>
            <person name="Mallez S."/>
            <person name="Zhang Y."/>
            <person name="Obille A."/>
            <person name="Becker A."/>
            <person name="Abrahante J.E."/>
            <person name="Garbe J."/>
            <person name="Badalamenti J.P."/>
            <person name="Herman A."/>
            <person name="Mangelson H."/>
            <person name="Liachko I."/>
            <person name="Sullivan S."/>
            <person name="Sone E.D."/>
            <person name="Koren S."/>
            <person name="Silverstein K.A.T."/>
            <person name="Beckman K.B."/>
            <person name="Gohl D.M."/>
        </authorList>
    </citation>
    <scope>NUCLEOTIDE SEQUENCE</scope>
    <source>
        <strain evidence="2">Duluth1</strain>
        <tissue evidence="2">Whole animal</tissue>
    </source>
</reference>
<name>A0A9D4BKR1_DREPO</name>
<proteinExistence type="predicted"/>
<gene>
    <name evidence="3" type="ORF">DPMN_055182</name>
    <name evidence="2" type="ORF">DPMN_085927</name>
</gene>
<organism evidence="2 4">
    <name type="scientific">Dreissena polymorpha</name>
    <name type="common">Zebra mussel</name>
    <name type="synonym">Mytilus polymorpha</name>
    <dbReference type="NCBI Taxonomy" id="45954"/>
    <lineage>
        <taxon>Eukaryota</taxon>
        <taxon>Metazoa</taxon>
        <taxon>Spiralia</taxon>
        <taxon>Lophotrochozoa</taxon>
        <taxon>Mollusca</taxon>
        <taxon>Bivalvia</taxon>
        <taxon>Autobranchia</taxon>
        <taxon>Heteroconchia</taxon>
        <taxon>Euheterodonta</taxon>
        <taxon>Imparidentia</taxon>
        <taxon>Neoheterodontei</taxon>
        <taxon>Myida</taxon>
        <taxon>Dreissenoidea</taxon>
        <taxon>Dreissenidae</taxon>
        <taxon>Dreissena</taxon>
    </lineage>
</organism>
<protein>
    <submittedName>
        <fullName evidence="2">Uncharacterized protein</fullName>
    </submittedName>
</protein>
<dbReference type="EMBL" id="JAIWYP010000016">
    <property type="protein sequence ID" value="KAH3698407.1"/>
    <property type="molecule type" value="Genomic_DNA"/>
</dbReference>
<keyword evidence="4" id="KW-1185">Reference proteome</keyword>
<dbReference type="AlphaFoldDB" id="A0A9D4BKR1"/>
<accession>A0A9D4BKR1</accession>
<reference evidence="2" key="2">
    <citation type="submission" date="2020-11" db="EMBL/GenBank/DDBJ databases">
        <authorList>
            <person name="McCartney M.A."/>
            <person name="Auch B."/>
            <person name="Kono T."/>
            <person name="Mallez S."/>
            <person name="Becker A."/>
            <person name="Gohl D.M."/>
            <person name="Silverstein K.A.T."/>
            <person name="Koren S."/>
            <person name="Bechman K.B."/>
            <person name="Herman A."/>
            <person name="Abrahante J.E."/>
            <person name="Garbe J."/>
        </authorList>
    </citation>
    <scope>NUCLEOTIDE SEQUENCE</scope>
    <source>
        <strain evidence="2">Duluth1</strain>
        <tissue evidence="2">Whole animal</tissue>
    </source>
</reference>
<feature type="region of interest" description="Disordered" evidence="1">
    <location>
        <begin position="22"/>
        <end position="41"/>
    </location>
</feature>
<comment type="caution">
    <text evidence="2">The sequence shown here is derived from an EMBL/GenBank/DDBJ whole genome shotgun (WGS) entry which is preliminary data.</text>
</comment>
<dbReference type="Proteomes" id="UP000828390">
    <property type="component" value="Unassembled WGS sequence"/>
</dbReference>
<evidence type="ECO:0000256" key="1">
    <source>
        <dbReference type="SAM" id="MobiDB-lite"/>
    </source>
</evidence>